<comment type="caution">
    <text evidence="1">The sequence shown here is derived from an EMBL/GenBank/DDBJ whole genome shotgun (WGS) entry which is preliminary data.</text>
</comment>
<gene>
    <name evidence="1" type="ORF">H8689_01730</name>
</gene>
<dbReference type="RefSeq" id="WP_249322674.1">
    <property type="nucleotide sequence ID" value="NZ_JACRTK010000001.1"/>
</dbReference>
<reference evidence="1 2" key="1">
    <citation type="submission" date="2020-08" db="EMBL/GenBank/DDBJ databases">
        <title>Genome public.</title>
        <authorList>
            <person name="Liu C."/>
            <person name="Sun Q."/>
        </authorList>
    </citation>
    <scope>NUCLEOTIDE SEQUENCE [LARGE SCALE GENOMIC DNA]</scope>
    <source>
        <strain evidence="1 2">NSJ-26</strain>
    </source>
</reference>
<evidence type="ECO:0000313" key="1">
    <source>
        <dbReference type="EMBL" id="MBC8589862.1"/>
    </source>
</evidence>
<dbReference type="Proteomes" id="UP000601522">
    <property type="component" value="Unassembled WGS sequence"/>
</dbReference>
<protein>
    <submittedName>
        <fullName evidence="1">Uncharacterized protein</fullName>
    </submittedName>
</protein>
<dbReference type="AlphaFoldDB" id="A0A926EYG7"/>
<name>A0A926EYG7_9FIRM</name>
<organism evidence="1 2">
    <name type="scientific">Wansuia hejianensis</name>
    <dbReference type="NCBI Taxonomy" id="2763667"/>
    <lineage>
        <taxon>Bacteria</taxon>
        <taxon>Bacillati</taxon>
        <taxon>Bacillota</taxon>
        <taxon>Clostridia</taxon>
        <taxon>Lachnospirales</taxon>
        <taxon>Lachnospiraceae</taxon>
        <taxon>Wansuia</taxon>
    </lineage>
</organism>
<dbReference type="EMBL" id="JACRTK010000001">
    <property type="protein sequence ID" value="MBC8589862.1"/>
    <property type="molecule type" value="Genomic_DNA"/>
</dbReference>
<evidence type="ECO:0000313" key="2">
    <source>
        <dbReference type="Proteomes" id="UP000601522"/>
    </source>
</evidence>
<accession>A0A926EYG7</accession>
<keyword evidence="2" id="KW-1185">Reference proteome</keyword>
<sequence length="53" mass="5900">MKGIVTEGDLIRRVANLEGPSYLAILGSIIYLDTKKTMMEELEKAMGKTVEEI</sequence>
<proteinExistence type="predicted"/>